<keyword evidence="1" id="KW-0812">Transmembrane</keyword>
<feature type="domain" description="Protein FecR C-terminal" evidence="3">
    <location>
        <begin position="293"/>
        <end position="356"/>
    </location>
</feature>
<dbReference type="InterPro" id="IPR006860">
    <property type="entry name" value="FecR"/>
</dbReference>
<keyword evidence="1" id="KW-0472">Membrane</keyword>
<evidence type="ECO:0000259" key="2">
    <source>
        <dbReference type="Pfam" id="PF04773"/>
    </source>
</evidence>
<keyword evidence="1" id="KW-1133">Transmembrane helix</keyword>
<dbReference type="InterPro" id="IPR032508">
    <property type="entry name" value="FecR_C"/>
</dbReference>
<accession>A0A6N8J8L1</accession>
<dbReference type="Gene3D" id="2.60.120.1440">
    <property type="match status" value="1"/>
</dbReference>
<dbReference type="Proteomes" id="UP000468388">
    <property type="component" value="Unassembled WGS sequence"/>
</dbReference>
<name>A0A6N8J8L1_9BACT</name>
<keyword evidence="5" id="KW-1185">Reference proteome</keyword>
<sequence>MSYNEDSSSVERLLIKKQQNRISPEELAHLEQLLKENPAAKSFAEFYKNEQPALQNDEVVQAVWQQLEKRMLQPKTSVVKMRMVWFAAASILIIVGGYLTFRQTPEKVQLISPAASNAVILHVTGGKAIDLTSNDTISTRSTTKQLMEISGAVQGWNTIEVPRRLDYRLKLSDGTEVTLNSATRLKFPFSFAGDKREVYIEGEAYFNIAKNAGQPFIVHTGNGDITVLGTEFNVNTYVADVLKTALVKGSLNVSSNNQVIHLNPGEELIWDKHNYSISELDEQVTLSWMQGVLYFHNTPLSEIAKMIERWYAVPVKIDDEKLGAETFTGNLEKNQPLDDFFKPMKGIVKMRCYYDGNILHMTR</sequence>
<evidence type="ECO:0000313" key="4">
    <source>
        <dbReference type="EMBL" id="MVT41453.1"/>
    </source>
</evidence>
<dbReference type="Pfam" id="PF16344">
    <property type="entry name" value="FecR_C"/>
    <property type="match status" value="1"/>
</dbReference>
<dbReference type="Pfam" id="PF04773">
    <property type="entry name" value="FecR"/>
    <property type="match status" value="1"/>
</dbReference>
<organism evidence="4 5">
    <name type="scientific">Chitinophaga oryziterrae</name>
    <dbReference type="NCBI Taxonomy" id="1031224"/>
    <lineage>
        <taxon>Bacteria</taxon>
        <taxon>Pseudomonadati</taxon>
        <taxon>Bacteroidota</taxon>
        <taxon>Chitinophagia</taxon>
        <taxon>Chitinophagales</taxon>
        <taxon>Chitinophagaceae</taxon>
        <taxon>Chitinophaga</taxon>
    </lineage>
</organism>
<evidence type="ECO:0000256" key="1">
    <source>
        <dbReference type="SAM" id="Phobius"/>
    </source>
</evidence>
<comment type="caution">
    <text evidence="4">The sequence shown here is derived from an EMBL/GenBank/DDBJ whole genome shotgun (WGS) entry which is preliminary data.</text>
</comment>
<dbReference type="OrthoDB" id="643697at2"/>
<dbReference type="AlphaFoldDB" id="A0A6N8J8L1"/>
<feature type="domain" description="FecR protein" evidence="2">
    <location>
        <begin position="168"/>
        <end position="250"/>
    </location>
</feature>
<evidence type="ECO:0000259" key="3">
    <source>
        <dbReference type="Pfam" id="PF16344"/>
    </source>
</evidence>
<dbReference type="Gene3D" id="3.55.50.30">
    <property type="match status" value="1"/>
</dbReference>
<dbReference type="InterPro" id="IPR012373">
    <property type="entry name" value="Ferrdict_sens_TM"/>
</dbReference>
<gene>
    <name evidence="4" type="ORF">GO495_12725</name>
</gene>
<dbReference type="PANTHER" id="PTHR30273">
    <property type="entry name" value="PERIPLASMIC SIGNAL SENSOR AND SIGMA FACTOR ACTIVATOR FECR-RELATED"/>
    <property type="match status" value="1"/>
</dbReference>
<dbReference type="PIRSF" id="PIRSF018266">
    <property type="entry name" value="FecR"/>
    <property type="match status" value="1"/>
</dbReference>
<reference evidence="4 5" key="1">
    <citation type="submission" date="2019-12" db="EMBL/GenBank/DDBJ databases">
        <title>The draft genomic sequence of strain Chitinophaga oryziterrae JCM 16595.</title>
        <authorList>
            <person name="Zhang X."/>
        </authorList>
    </citation>
    <scope>NUCLEOTIDE SEQUENCE [LARGE SCALE GENOMIC DNA]</scope>
    <source>
        <strain evidence="4 5">JCM 16595</strain>
    </source>
</reference>
<proteinExistence type="predicted"/>
<evidence type="ECO:0000313" key="5">
    <source>
        <dbReference type="Proteomes" id="UP000468388"/>
    </source>
</evidence>
<protein>
    <submittedName>
        <fullName evidence="4">DUF4974 domain-containing protein</fullName>
    </submittedName>
</protein>
<dbReference type="GO" id="GO:0016989">
    <property type="term" value="F:sigma factor antagonist activity"/>
    <property type="evidence" value="ECO:0007669"/>
    <property type="project" value="TreeGrafter"/>
</dbReference>
<dbReference type="RefSeq" id="WP_157300082.1">
    <property type="nucleotide sequence ID" value="NZ_BAAAZB010000025.1"/>
</dbReference>
<dbReference type="PANTHER" id="PTHR30273:SF2">
    <property type="entry name" value="PROTEIN FECR"/>
    <property type="match status" value="1"/>
</dbReference>
<dbReference type="EMBL" id="WRXO01000003">
    <property type="protein sequence ID" value="MVT41453.1"/>
    <property type="molecule type" value="Genomic_DNA"/>
</dbReference>
<feature type="transmembrane region" description="Helical" evidence="1">
    <location>
        <begin position="83"/>
        <end position="101"/>
    </location>
</feature>